<dbReference type="Proteomes" id="UP000292958">
    <property type="component" value="Unassembled WGS sequence"/>
</dbReference>
<keyword evidence="2" id="KW-1185">Reference proteome</keyword>
<accession>A0A4Q7YRM2</accession>
<dbReference type="AlphaFoldDB" id="A0A4Q7YRM2"/>
<evidence type="ECO:0000313" key="1">
    <source>
        <dbReference type="EMBL" id="RZU40158.1"/>
    </source>
</evidence>
<gene>
    <name evidence="1" type="ORF">BDD14_1591</name>
</gene>
<dbReference type="OrthoDB" id="114216at2"/>
<dbReference type="EMBL" id="SHKW01000001">
    <property type="protein sequence ID" value="RZU40158.1"/>
    <property type="molecule type" value="Genomic_DNA"/>
</dbReference>
<comment type="caution">
    <text evidence="1">The sequence shown here is derived from an EMBL/GenBank/DDBJ whole genome shotgun (WGS) entry which is preliminary data.</text>
</comment>
<organism evidence="1 2">
    <name type="scientific">Edaphobacter modestus</name>
    <dbReference type="NCBI Taxonomy" id="388466"/>
    <lineage>
        <taxon>Bacteria</taxon>
        <taxon>Pseudomonadati</taxon>
        <taxon>Acidobacteriota</taxon>
        <taxon>Terriglobia</taxon>
        <taxon>Terriglobales</taxon>
        <taxon>Acidobacteriaceae</taxon>
        <taxon>Edaphobacter</taxon>
    </lineage>
</organism>
<dbReference type="RefSeq" id="WP_130418267.1">
    <property type="nucleotide sequence ID" value="NZ_SHKW01000001.1"/>
</dbReference>
<name>A0A4Q7YRM2_9BACT</name>
<sequence length="279" mass="32003">MMPDILNRIRTIELIAWDFDEYKSRPESIDRERPVKARELVVRRQSDHSSSALCEEETRLLRDTLVLQQSRLDLHAEMVGLDWSLGVVDLRRLLAFQRRLSFNSTLPAMTVPPQYDWDRLIEIAFASPNPVICDVLYDTDKKTVILQSSNPNVQLRVTQDPAAPVAVYAGSPFLEVAQYAGRWFLRDGYHRAYMLLRAGIFQIPAVIVRVRTLEELGAVQPQFFSEAILLSEHPPFVSDFLNDALTIEYERHPIIKTLRITMEESITFPLPIAISGEQP</sequence>
<protein>
    <submittedName>
        <fullName evidence="1">Uncharacterized protein</fullName>
    </submittedName>
</protein>
<reference evidence="1 2" key="1">
    <citation type="submission" date="2019-02" db="EMBL/GenBank/DDBJ databases">
        <title>Genomic Encyclopedia of Archaeal and Bacterial Type Strains, Phase II (KMG-II): from individual species to whole genera.</title>
        <authorList>
            <person name="Goeker M."/>
        </authorList>
    </citation>
    <scope>NUCLEOTIDE SEQUENCE [LARGE SCALE GENOMIC DNA]</scope>
    <source>
        <strain evidence="1 2">DSM 18101</strain>
    </source>
</reference>
<evidence type="ECO:0000313" key="2">
    <source>
        <dbReference type="Proteomes" id="UP000292958"/>
    </source>
</evidence>
<proteinExistence type="predicted"/>